<feature type="compositionally biased region" description="Gly residues" evidence="1">
    <location>
        <begin position="304"/>
        <end position="324"/>
    </location>
</feature>
<dbReference type="AlphaFoldDB" id="A0A067LY46"/>
<evidence type="ECO:0000313" key="3">
    <source>
        <dbReference type="EMBL" id="KDQ08164.1"/>
    </source>
</evidence>
<reference evidence="4" key="1">
    <citation type="journal article" date="2014" name="Proc. Natl. Acad. Sci. U.S.A.">
        <title>Extensive sampling of basidiomycete genomes demonstrates inadequacy of the white-rot/brown-rot paradigm for wood decay fungi.</title>
        <authorList>
            <person name="Riley R."/>
            <person name="Salamov A.A."/>
            <person name="Brown D.W."/>
            <person name="Nagy L.G."/>
            <person name="Floudas D."/>
            <person name="Held B.W."/>
            <person name="Levasseur A."/>
            <person name="Lombard V."/>
            <person name="Morin E."/>
            <person name="Otillar R."/>
            <person name="Lindquist E.A."/>
            <person name="Sun H."/>
            <person name="LaButti K.M."/>
            <person name="Schmutz J."/>
            <person name="Jabbour D."/>
            <person name="Luo H."/>
            <person name="Baker S.E."/>
            <person name="Pisabarro A.G."/>
            <person name="Walton J.D."/>
            <person name="Blanchette R.A."/>
            <person name="Henrissat B."/>
            <person name="Martin F."/>
            <person name="Cullen D."/>
            <person name="Hibbett D.S."/>
            <person name="Grigoriev I.V."/>
        </authorList>
    </citation>
    <scope>NUCLEOTIDE SEQUENCE [LARGE SCALE GENOMIC DNA]</scope>
    <source>
        <strain evidence="4">FD-172 SS1</strain>
    </source>
</reference>
<organism evidence="3 4">
    <name type="scientific">Botryobasidium botryosum (strain FD-172 SS1)</name>
    <dbReference type="NCBI Taxonomy" id="930990"/>
    <lineage>
        <taxon>Eukaryota</taxon>
        <taxon>Fungi</taxon>
        <taxon>Dikarya</taxon>
        <taxon>Basidiomycota</taxon>
        <taxon>Agaricomycotina</taxon>
        <taxon>Agaricomycetes</taxon>
        <taxon>Cantharellales</taxon>
        <taxon>Botryobasidiaceae</taxon>
        <taxon>Botryobasidium</taxon>
    </lineage>
</organism>
<dbReference type="Proteomes" id="UP000027195">
    <property type="component" value="Unassembled WGS sequence"/>
</dbReference>
<dbReference type="InterPro" id="IPR055754">
    <property type="entry name" value="DUF7330"/>
</dbReference>
<gene>
    <name evidence="3" type="ORF">BOTBODRAFT_48353</name>
</gene>
<dbReference type="OrthoDB" id="5289249at2759"/>
<name>A0A067LY46_BOTB1</name>
<feature type="region of interest" description="Disordered" evidence="1">
    <location>
        <begin position="304"/>
        <end position="331"/>
    </location>
</feature>
<dbReference type="STRING" id="930990.A0A067LY46"/>
<dbReference type="HOGENOM" id="CLU_839348_0_0_1"/>
<keyword evidence="4" id="KW-1185">Reference proteome</keyword>
<sequence>MIIPSNRADQKDEKGPRPSGQEGYADSPPPYIPPGGSQPEASFWPDEKKSRDGYSPQPGSPPHGDSKSAEAGFWPDPASRGGYQPPSGPPPPPGPSYQQQGGFSQQPHPATVPRSNYINVDSPNSSVRGTWYIDPSLQIHPSLLGPMPEGMATRPHAHIYSRNGGVNAEIYILGETRERVYMDVGSKNGGVTVRVPERAGHPFHLKAHSHNGSVTVYLPANFVGALKHNTHNGKVTFSSELQGRLARFGDVGGVGQSFLGDWASAGYGADDGRGGMREWHGDEVLAESKNGSINFRLAMEAGAGGGSGSGSGSGSRSGGGGFGGFLKKFTS</sequence>
<feature type="compositionally biased region" description="Low complexity" evidence="1">
    <location>
        <begin position="96"/>
        <end position="107"/>
    </location>
</feature>
<protein>
    <recommendedName>
        <fullName evidence="2">DUF7330 domain-containing protein</fullName>
    </recommendedName>
</protein>
<proteinExistence type="predicted"/>
<dbReference type="Pfam" id="PF24016">
    <property type="entry name" value="DUF7330"/>
    <property type="match status" value="1"/>
</dbReference>
<evidence type="ECO:0000256" key="1">
    <source>
        <dbReference type="SAM" id="MobiDB-lite"/>
    </source>
</evidence>
<feature type="compositionally biased region" description="Pro residues" evidence="1">
    <location>
        <begin position="86"/>
        <end position="95"/>
    </location>
</feature>
<evidence type="ECO:0000313" key="4">
    <source>
        <dbReference type="Proteomes" id="UP000027195"/>
    </source>
</evidence>
<feature type="region of interest" description="Disordered" evidence="1">
    <location>
        <begin position="1"/>
        <end position="121"/>
    </location>
</feature>
<accession>A0A067LY46</accession>
<feature type="domain" description="DUF7330" evidence="2">
    <location>
        <begin position="116"/>
        <end position="298"/>
    </location>
</feature>
<dbReference type="InParanoid" id="A0A067LY46"/>
<dbReference type="EMBL" id="KL198094">
    <property type="protein sequence ID" value="KDQ08164.1"/>
    <property type="molecule type" value="Genomic_DNA"/>
</dbReference>
<evidence type="ECO:0000259" key="2">
    <source>
        <dbReference type="Pfam" id="PF24016"/>
    </source>
</evidence>